<comment type="similarity">
    <text evidence="9">Belongs to the ABC transporter superfamily. Lipid exporter (TC 3.A.1.106) family.</text>
</comment>
<dbReference type="SUPFAM" id="SSF90123">
    <property type="entry name" value="ABC transporter transmembrane region"/>
    <property type="match status" value="1"/>
</dbReference>
<evidence type="ECO:0000256" key="9">
    <source>
        <dbReference type="ARBA" id="ARBA00061644"/>
    </source>
</evidence>
<dbReference type="InterPro" id="IPR017871">
    <property type="entry name" value="ABC_transporter-like_CS"/>
</dbReference>
<dbReference type="InterPro" id="IPR039421">
    <property type="entry name" value="Type_1_exporter"/>
</dbReference>
<comment type="subcellular location">
    <subcellularLocation>
        <location evidence="1">Cell membrane</location>
        <topology evidence="1">Multi-pass membrane protein</topology>
    </subcellularLocation>
</comment>
<dbReference type="OrthoDB" id="9806127at2"/>
<dbReference type="InterPro" id="IPR036640">
    <property type="entry name" value="ABC1_TM_sf"/>
</dbReference>
<sequence>MRRTARILGRSPLTALLGYVRPHAGSLLAGAALMFLGGVVTLAQPLVVKHLLDALTTGTPYTRPMFLLGGLLLVSAVAGVCGMYLLECTAESVVLTVRRRLIAQLLRLRVRVLDDVEPGDLLSRVTGDTTQLRAATTSNVVDLVAGSIQLVGAVVLMARLDGVLLTVVVLVLLVLGAVLLALVPRIRDTSLRAQEEVGGMGAVLERALGALRTVKANGAEERQVAAVHALAGRAWQRGRQAAQWTSVAGIATGLAVQLAFLVVLGVGGARVAAGQLAVSSLIAFLLYLFYLTGPATQVVGSVTGLQAGLAAARRIEQLGQLPAEDLTRPAEGRAPDDGVPASVTFHAVSLRHHPGGPPILRDVDLRIPATGLTALVGPSGGGKTTLLALVERFYDPTRGRVEIDGRDVRDWPLAELRARIGYVEQDAPVLSGTLRDNLLLGTAGGVPEDWMAAVLERTRLASLVQRLPHGLDTVVGHRGAALSGGERQRVAVARAILRQPGLLLLDEPTSQLDAVNEQALRELVTALARTTTVLMVAHRLSTVIRADRIVLVEGGRIRAVGTHAQLLAGDVLYRRLATTQLLAEPLTVGVVDSRSMEQI</sequence>
<dbReference type="PROSITE" id="PS50929">
    <property type="entry name" value="ABC_TM1F"/>
    <property type="match status" value="1"/>
</dbReference>
<dbReference type="InterPro" id="IPR003593">
    <property type="entry name" value="AAA+_ATPase"/>
</dbReference>
<dbReference type="GO" id="GO:0005886">
    <property type="term" value="C:plasma membrane"/>
    <property type="evidence" value="ECO:0007669"/>
    <property type="project" value="UniProtKB-SubCell"/>
</dbReference>
<dbReference type="SUPFAM" id="SSF52540">
    <property type="entry name" value="P-loop containing nucleoside triphosphate hydrolases"/>
    <property type="match status" value="1"/>
</dbReference>
<dbReference type="InterPro" id="IPR003439">
    <property type="entry name" value="ABC_transporter-like_ATP-bd"/>
</dbReference>
<evidence type="ECO:0000313" key="14">
    <source>
        <dbReference type="Proteomes" id="UP000282312"/>
    </source>
</evidence>
<keyword evidence="6 13" id="KW-0067">ATP-binding</keyword>
<feature type="domain" description="ABC transmembrane type-1" evidence="12">
    <location>
        <begin position="28"/>
        <end position="307"/>
    </location>
</feature>
<feature type="transmembrane region" description="Helical" evidence="10">
    <location>
        <begin position="27"/>
        <end position="46"/>
    </location>
</feature>
<keyword evidence="5" id="KW-0547">Nucleotide-binding</keyword>
<gene>
    <name evidence="13" type="ORF">DLJ59_05070</name>
</gene>
<keyword evidence="14" id="KW-1185">Reference proteome</keyword>
<accession>A0A3N9WZX0</accession>
<dbReference type="Proteomes" id="UP000282312">
    <property type="component" value="Unassembled WGS sequence"/>
</dbReference>
<evidence type="ECO:0000256" key="7">
    <source>
        <dbReference type="ARBA" id="ARBA00022989"/>
    </source>
</evidence>
<protein>
    <submittedName>
        <fullName evidence="13">ABC transporter ATP-binding protein</fullName>
    </submittedName>
</protein>
<feature type="transmembrane region" description="Helical" evidence="10">
    <location>
        <begin position="164"/>
        <end position="183"/>
    </location>
</feature>
<dbReference type="InterPro" id="IPR027417">
    <property type="entry name" value="P-loop_NTPase"/>
</dbReference>
<keyword evidence="2" id="KW-0813">Transport</keyword>
<evidence type="ECO:0000256" key="6">
    <source>
        <dbReference type="ARBA" id="ARBA00022840"/>
    </source>
</evidence>
<dbReference type="InterPro" id="IPR011527">
    <property type="entry name" value="ABC1_TM_dom"/>
</dbReference>
<dbReference type="SMART" id="SM00382">
    <property type="entry name" value="AAA"/>
    <property type="match status" value="1"/>
</dbReference>
<feature type="domain" description="ABC transporter" evidence="11">
    <location>
        <begin position="343"/>
        <end position="579"/>
    </location>
</feature>
<dbReference type="Gene3D" id="3.40.50.300">
    <property type="entry name" value="P-loop containing nucleotide triphosphate hydrolases"/>
    <property type="match status" value="1"/>
</dbReference>
<dbReference type="PANTHER" id="PTHR43394">
    <property type="entry name" value="ATP-DEPENDENT PERMEASE MDL1, MITOCHONDRIAL"/>
    <property type="match status" value="1"/>
</dbReference>
<evidence type="ECO:0000313" key="13">
    <source>
        <dbReference type="EMBL" id="RQX06381.1"/>
    </source>
</evidence>
<proteinExistence type="inferred from homology"/>
<feature type="transmembrane region" description="Helical" evidence="10">
    <location>
        <begin position="244"/>
        <end position="266"/>
    </location>
</feature>
<evidence type="ECO:0000256" key="2">
    <source>
        <dbReference type="ARBA" id="ARBA00022448"/>
    </source>
</evidence>
<keyword evidence="3" id="KW-1003">Cell membrane</keyword>
<evidence type="ECO:0000256" key="4">
    <source>
        <dbReference type="ARBA" id="ARBA00022692"/>
    </source>
</evidence>
<evidence type="ECO:0000256" key="10">
    <source>
        <dbReference type="SAM" id="Phobius"/>
    </source>
</evidence>
<evidence type="ECO:0000259" key="11">
    <source>
        <dbReference type="PROSITE" id="PS50893"/>
    </source>
</evidence>
<dbReference type="PANTHER" id="PTHR43394:SF1">
    <property type="entry name" value="ATP-BINDING CASSETTE SUB-FAMILY B MEMBER 10, MITOCHONDRIAL"/>
    <property type="match status" value="1"/>
</dbReference>
<dbReference type="GO" id="GO:0015421">
    <property type="term" value="F:ABC-type oligopeptide transporter activity"/>
    <property type="evidence" value="ECO:0007669"/>
    <property type="project" value="TreeGrafter"/>
</dbReference>
<dbReference type="EMBL" id="QGSZ01000137">
    <property type="protein sequence ID" value="RQX06381.1"/>
    <property type="molecule type" value="Genomic_DNA"/>
</dbReference>
<keyword evidence="4 10" id="KW-0812">Transmembrane</keyword>
<evidence type="ECO:0000256" key="5">
    <source>
        <dbReference type="ARBA" id="ARBA00022741"/>
    </source>
</evidence>
<organism evidence="13 14">
    <name type="scientific">Micromonospora inaquosa</name>
    <dbReference type="NCBI Taxonomy" id="2203716"/>
    <lineage>
        <taxon>Bacteria</taxon>
        <taxon>Bacillati</taxon>
        <taxon>Actinomycetota</taxon>
        <taxon>Actinomycetes</taxon>
        <taxon>Micromonosporales</taxon>
        <taxon>Micromonosporaceae</taxon>
        <taxon>Micromonospora</taxon>
    </lineage>
</organism>
<dbReference type="Pfam" id="PF00664">
    <property type="entry name" value="ABC_membrane"/>
    <property type="match status" value="1"/>
</dbReference>
<dbReference type="GO" id="GO:0005524">
    <property type="term" value="F:ATP binding"/>
    <property type="evidence" value="ECO:0007669"/>
    <property type="project" value="UniProtKB-KW"/>
</dbReference>
<dbReference type="PROSITE" id="PS50893">
    <property type="entry name" value="ABC_TRANSPORTER_2"/>
    <property type="match status" value="1"/>
</dbReference>
<feature type="transmembrane region" description="Helical" evidence="10">
    <location>
        <begin position="140"/>
        <end position="158"/>
    </location>
</feature>
<keyword evidence="7 10" id="KW-1133">Transmembrane helix</keyword>
<reference evidence="13 14" key="1">
    <citation type="submission" date="2018-05" db="EMBL/GenBank/DDBJ databases">
        <title>Micromonospora from Atacama Desert.</title>
        <authorList>
            <person name="Carro L."/>
            <person name="Goodfellow M."/>
            <person name="Klenk H.-P."/>
        </authorList>
    </citation>
    <scope>NUCLEOTIDE SEQUENCE [LARGE SCALE GENOMIC DNA]</scope>
    <source>
        <strain evidence="13 14">LB39</strain>
    </source>
</reference>
<dbReference type="PROSITE" id="PS00211">
    <property type="entry name" value="ABC_TRANSPORTER_1"/>
    <property type="match status" value="1"/>
</dbReference>
<comment type="caution">
    <text evidence="13">The sequence shown here is derived from an EMBL/GenBank/DDBJ whole genome shotgun (WGS) entry which is preliminary data.</text>
</comment>
<evidence type="ECO:0000256" key="3">
    <source>
        <dbReference type="ARBA" id="ARBA00022475"/>
    </source>
</evidence>
<feature type="transmembrane region" description="Helical" evidence="10">
    <location>
        <begin position="272"/>
        <end position="291"/>
    </location>
</feature>
<evidence type="ECO:0000259" key="12">
    <source>
        <dbReference type="PROSITE" id="PS50929"/>
    </source>
</evidence>
<dbReference type="RefSeq" id="WP_124771336.1">
    <property type="nucleotide sequence ID" value="NZ_JBEZFR010000021.1"/>
</dbReference>
<dbReference type="FunFam" id="3.40.50.300:FF:000299">
    <property type="entry name" value="ABC transporter ATP-binding protein/permease"/>
    <property type="match status" value="1"/>
</dbReference>
<dbReference type="GO" id="GO:0016887">
    <property type="term" value="F:ATP hydrolysis activity"/>
    <property type="evidence" value="ECO:0007669"/>
    <property type="project" value="InterPro"/>
</dbReference>
<evidence type="ECO:0000256" key="8">
    <source>
        <dbReference type="ARBA" id="ARBA00023136"/>
    </source>
</evidence>
<keyword evidence="8 10" id="KW-0472">Membrane</keyword>
<evidence type="ECO:0000256" key="1">
    <source>
        <dbReference type="ARBA" id="ARBA00004651"/>
    </source>
</evidence>
<feature type="transmembrane region" description="Helical" evidence="10">
    <location>
        <begin position="66"/>
        <end position="86"/>
    </location>
</feature>
<name>A0A3N9WZX0_9ACTN</name>
<dbReference type="Pfam" id="PF00005">
    <property type="entry name" value="ABC_tran"/>
    <property type="match status" value="1"/>
</dbReference>
<dbReference type="AlphaFoldDB" id="A0A3N9WZX0"/>
<dbReference type="Gene3D" id="1.20.1560.10">
    <property type="entry name" value="ABC transporter type 1, transmembrane domain"/>
    <property type="match status" value="1"/>
</dbReference>
<dbReference type="CDD" id="cd18551">
    <property type="entry name" value="ABC_6TM_LmrA_like"/>
    <property type="match status" value="1"/>
</dbReference>